<keyword evidence="4" id="KW-0378">Hydrolase</keyword>
<dbReference type="GO" id="GO:0003700">
    <property type="term" value="F:DNA-binding transcription factor activity"/>
    <property type="evidence" value="ECO:0007669"/>
    <property type="project" value="InterPro"/>
</dbReference>
<dbReference type="Gene3D" id="3.40.50.1820">
    <property type="entry name" value="alpha/beta hydrolase"/>
    <property type="match status" value="1"/>
</dbReference>
<gene>
    <name evidence="9" type="ORF">TWF730_003121</name>
</gene>
<dbReference type="GO" id="GO:0003677">
    <property type="term" value="F:DNA binding"/>
    <property type="evidence" value="ECO:0007669"/>
    <property type="project" value="InterPro"/>
</dbReference>
<dbReference type="GO" id="GO:0005634">
    <property type="term" value="C:nucleus"/>
    <property type="evidence" value="ECO:0007669"/>
    <property type="project" value="UniProtKB-SubCell"/>
</dbReference>
<evidence type="ECO:0000256" key="6">
    <source>
        <dbReference type="ARBA" id="ARBA00023098"/>
    </source>
</evidence>
<dbReference type="SUPFAM" id="SSF53474">
    <property type="entry name" value="alpha/beta-Hydrolases"/>
    <property type="match status" value="1"/>
</dbReference>
<evidence type="ECO:0000256" key="4">
    <source>
        <dbReference type="ARBA" id="ARBA00022801"/>
    </source>
</evidence>
<evidence type="ECO:0000256" key="2">
    <source>
        <dbReference type="ARBA" id="ARBA00013201"/>
    </source>
</evidence>
<dbReference type="PROSITE" id="PS00032">
    <property type="entry name" value="ANTENNAPEDIA"/>
    <property type="match status" value="1"/>
</dbReference>
<dbReference type="EC" id="3.1.1.47" evidence="2"/>
<evidence type="ECO:0000256" key="3">
    <source>
        <dbReference type="ARBA" id="ARBA00022473"/>
    </source>
</evidence>
<dbReference type="Pfam" id="PF03403">
    <property type="entry name" value="PAF-AH_p_II"/>
    <property type="match status" value="2"/>
</dbReference>
<evidence type="ECO:0000256" key="8">
    <source>
        <dbReference type="SAM" id="MobiDB-lite"/>
    </source>
</evidence>
<evidence type="ECO:0000256" key="7">
    <source>
        <dbReference type="ARBA" id="ARBA00023242"/>
    </source>
</evidence>
<keyword evidence="5" id="KW-0442">Lipid degradation</keyword>
<evidence type="ECO:0000256" key="5">
    <source>
        <dbReference type="ARBA" id="ARBA00022963"/>
    </source>
</evidence>
<dbReference type="PANTHER" id="PTHR10272:SF0">
    <property type="entry name" value="PLATELET-ACTIVATING FACTOR ACETYLHYDROLASE"/>
    <property type="match status" value="1"/>
</dbReference>
<keyword evidence="6" id="KW-0443">Lipid metabolism</keyword>
<comment type="caution">
    <text evidence="9">The sequence shown here is derived from an EMBL/GenBank/DDBJ whole genome shotgun (WGS) entry which is preliminary data.</text>
</comment>
<dbReference type="InterPro" id="IPR001827">
    <property type="entry name" value="Homeobox_Antennapedia_CS"/>
</dbReference>
<dbReference type="GO" id="GO:0003847">
    <property type="term" value="F:1-alkyl-2-acetylglycerophosphocholine esterase activity"/>
    <property type="evidence" value="ECO:0007669"/>
    <property type="project" value="UniProtKB-EC"/>
</dbReference>
<keyword evidence="10" id="KW-1185">Reference proteome</keyword>
<feature type="compositionally biased region" description="Polar residues" evidence="8">
    <location>
        <begin position="677"/>
        <end position="693"/>
    </location>
</feature>
<evidence type="ECO:0000313" key="9">
    <source>
        <dbReference type="EMBL" id="KAK6335743.1"/>
    </source>
</evidence>
<dbReference type="GO" id="GO:0016042">
    <property type="term" value="P:lipid catabolic process"/>
    <property type="evidence" value="ECO:0007669"/>
    <property type="project" value="UniProtKB-KW"/>
</dbReference>
<sequence length="693" mass="77695">MPAKIFPWMKQGRREHTRSNPNARDTLPKSRPPKSRPPRSARDVLLHSLPQYSGPYNVGVMELELPVSSPRSFGPVKRNGRHALTLETVLFNIYYPAAIGTGSGRDPSGEHRTWSRTTWLPRPRSLTAKGYAKFSNIPAPAMLAFFGVTAWFTKIPAFRNARLADHWPPPHSARKGGDKMKNTAGKVPENLPEDSKPEFPLLIFSHGLGGSRSVYSSVCGEFASYGFVVVAPEHRDGSGARSVVNYGPETSFLWEDILPATRTKTPTSPANPNFWSAETEKAKLLGRKPARATTEAINNSMRSGPVEESSPRRKYIHRRKRAFTATASKRRKYRTVDYLWPKDNPYDTNPTNTIDADLRTAQINMRKAELAEIYKAIQVINAGDGELLSQMNLRKKGAAGASSRGLEGVSWMEWENRVQISNVTVAGHSFGAASTIEVLRNPEDVFGYELDSLQGIIYDPWGAAIQEPESRNTTIRAPLLGINSEAFMHWADNFEMVMKVFEEASRSNENCWMMTVKGTVHISQSDFTVVYPRLCALLLKASADPERAIDININASLEFLKRVMPANVAQWNRVDDEGLLDVRVIGWEDEDRFERRPTANGIAKTLKAQKDLRSRIQPQLPSLLRRRWNQKRKGGMEEEVWMHLKPGDMEGLETGEPLKIIKGVAELRDADVGKVNSKPSDPLDSQNTKTQRQ</sequence>
<organism evidence="9 10">
    <name type="scientific">Orbilia blumenaviensis</name>
    <dbReference type="NCBI Taxonomy" id="1796055"/>
    <lineage>
        <taxon>Eukaryota</taxon>
        <taxon>Fungi</taxon>
        <taxon>Dikarya</taxon>
        <taxon>Ascomycota</taxon>
        <taxon>Pezizomycotina</taxon>
        <taxon>Orbiliomycetes</taxon>
        <taxon>Orbiliales</taxon>
        <taxon>Orbiliaceae</taxon>
        <taxon>Orbilia</taxon>
    </lineage>
</organism>
<protein>
    <recommendedName>
        <fullName evidence="2">1-alkyl-2-acetylglycerophosphocholine esterase</fullName>
        <ecNumber evidence="2">3.1.1.47</ecNumber>
    </recommendedName>
</protein>
<reference evidence="9 10" key="1">
    <citation type="submission" date="2019-10" db="EMBL/GenBank/DDBJ databases">
        <authorList>
            <person name="Palmer J.M."/>
        </authorList>
    </citation>
    <scope>NUCLEOTIDE SEQUENCE [LARGE SCALE GENOMIC DNA]</scope>
    <source>
        <strain evidence="9 10">TWF730</strain>
    </source>
</reference>
<evidence type="ECO:0000313" key="10">
    <source>
        <dbReference type="Proteomes" id="UP001373714"/>
    </source>
</evidence>
<keyword evidence="7" id="KW-0539">Nucleus</keyword>
<feature type="region of interest" description="Disordered" evidence="8">
    <location>
        <begin position="670"/>
        <end position="693"/>
    </location>
</feature>
<dbReference type="Proteomes" id="UP001373714">
    <property type="component" value="Unassembled WGS sequence"/>
</dbReference>
<proteinExistence type="predicted"/>
<dbReference type="InterPro" id="IPR029058">
    <property type="entry name" value="AB_hydrolase_fold"/>
</dbReference>
<dbReference type="AlphaFoldDB" id="A0AAV9U8E3"/>
<comment type="subcellular location">
    <subcellularLocation>
        <location evidence="1">Nucleus</location>
    </subcellularLocation>
</comment>
<keyword evidence="3" id="KW-0217">Developmental protein</keyword>
<name>A0AAV9U8E3_9PEZI</name>
<dbReference type="EMBL" id="JAVHNS010000014">
    <property type="protein sequence ID" value="KAK6335743.1"/>
    <property type="molecule type" value="Genomic_DNA"/>
</dbReference>
<evidence type="ECO:0000256" key="1">
    <source>
        <dbReference type="ARBA" id="ARBA00004123"/>
    </source>
</evidence>
<accession>A0AAV9U8E3</accession>
<dbReference type="PANTHER" id="PTHR10272">
    <property type="entry name" value="PLATELET-ACTIVATING FACTOR ACETYLHYDROLASE"/>
    <property type="match status" value="1"/>
</dbReference>
<feature type="region of interest" description="Disordered" evidence="8">
    <location>
        <begin position="1"/>
        <end position="41"/>
    </location>
</feature>